<reference evidence="2" key="1">
    <citation type="submission" date="2021-01" db="EMBL/GenBank/DDBJ databases">
        <authorList>
            <person name="Corre E."/>
            <person name="Pelletier E."/>
            <person name="Niang G."/>
            <person name="Scheremetjew M."/>
            <person name="Finn R."/>
            <person name="Kale V."/>
            <person name="Holt S."/>
            <person name="Cochrane G."/>
            <person name="Meng A."/>
            <person name="Brown T."/>
            <person name="Cohen L."/>
        </authorList>
    </citation>
    <scope>NUCLEOTIDE SEQUENCE</scope>
    <source>
        <strain evidence="2">CCMP644</strain>
    </source>
</reference>
<evidence type="ECO:0008006" key="3">
    <source>
        <dbReference type="Google" id="ProtNLM"/>
    </source>
</evidence>
<evidence type="ECO:0000313" key="2">
    <source>
        <dbReference type="EMBL" id="CAD8973891.1"/>
    </source>
</evidence>
<sequence length="139" mass="14348">MSPSLHDSPEAKAARAAREERLEKQVGERVKEQNAFNARAGASHPSPVSRAEAGVHVHTFARDNAAASAGTGGHHISMAAAEAAIKKLQAKGVGAHAAHVPHRRAAVEQQAAIDQPSGGHHISMAAAEAAVKKLEAEGK</sequence>
<accession>A0A6U5AFR2</accession>
<protein>
    <recommendedName>
        <fullName evidence="3">SMP domain-containing protein</fullName>
    </recommendedName>
</protein>
<feature type="region of interest" description="Disordered" evidence="1">
    <location>
        <begin position="1"/>
        <end position="50"/>
    </location>
</feature>
<name>A0A6U5AFR2_HEMAN</name>
<feature type="compositionally biased region" description="Basic and acidic residues" evidence="1">
    <location>
        <begin position="7"/>
        <end position="32"/>
    </location>
</feature>
<dbReference type="AlphaFoldDB" id="A0A6U5AFR2"/>
<evidence type="ECO:0000256" key="1">
    <source>
        <dbReference type="SAM" id="MobiDB-lite"/>
    </source>
</evidence>
<gene>
    <name evidence="2" type="ORF">HAND00432_LOCUS24893</name>
</gene>
<proteinExistence type="predicted"/>
<dbReference type="EMBL" id="HBFX01041351">
    <property type="protein sequence ID" value="CAD8973891.1"/>
    <property type="molecule type" value="Transcribed_RNA"/>
</dbReference>
<organism evidence="2">
    <name type="scientific">Hemiselmis andersenii</name>
    <name type="common">Cryptophyte alga</name>
    <dbReference type="NCBI Taxonomy" id="464988"/>
    <lineage>
        <taxon>Eukaryota</taxon>
        <taxon>Cryptophyceae</taxon>
        <taxon>Cryptomonadales</taxon>
        <taxon>Hemiselmidaceae</taxon>
        <taxon>Hemiselmis</taxon>
    </lineage>
</organism>